<dbReference type="OrthoDB" id="272271at2759"/>
<dbReference type="InterPro" id="IPR003819">
    <property type="entry name" value="TauD/TfdA-like"/>
</dbReference>
<dbReference type="EMBL" id="PDLN01000023">
    <property type="protein sequence ID" value="RDW57319.1"/>
    <property type="molecule type" value="Genomic_DNA"/>
</dbReference>
<dbReference type="PANTHER" id="PTHR10696">
    <property type="entry name" value="GAMMA-BUTYROBETAINE HYDROXYLASE-RELATED"/>
    <property type="match status" value="1"/>
</dbReference>
<organism evidence="3 4">
    <name type="scientific">Coleophoma crateriformis</name>
    <dbReference type="NCBI Taxonomy" id="565419"/>
    <lineage>
        <taxon>Eukaryota</taxon>
        <taxon>Fungi</taxon>
        <taxon>Dikarya</taxon>
        <taxon>Ascomycota</taxon>
        <taxon>Pezizomycotina</taxon>
        <taxon>Leotiomycetes</taxon>
        <taxon>Helotiales</taxon>
        <taxon>Dermateaceae</taxon>
        <taxon>Coleophoma</taxon>
    </lineage>
</organism>
<dbReference type="InterPro" id="IPR050411">
    <property type="entry name" value="AlphaKG_dependent_hydroxylases"/>
</dbReference>
<dbReference type="Proteomes" id="UP000256328">
    <property type="component" value="Unassembled WGS sequence"/>
</dbReference>
<feature type="domain" description="TauD/TfdA-like" evidence="2">
    <location>
        <begin position="126"/>
        <end position="373"/>
    </location>
</feature>
<reference evidence="3 4" key="1">
    <citation type="journal article" date="2018" name="IMA Fungus">
        <title>IMA Genome-F 9: Draft genome sequence of Annulohypoxylon stygium, Aspergillus mulundensis, Berkeleyomyces basicola (syn. Thielaviopsis basicola), Ceratocystis smalleyi, two Cercospora beticola strains, Coleophoma cylindrospora, Fusarium fracticaudum, Phialophora cf. hyalina, and Morchella septimelata.</title>
        <authorList>
            <person name="Wingfield B.D."/>
            <person name="Bills G.F."/>
            <person name="Dong Y."/>
            <person name="Huang W."/>
            <person name="Nel W.J."/>
            <person name="Swalarsk-Parry B.S."/>
            <person name="Vaghefi N."/>
            <person name="Wilken P.M."/>
            <person name="An Z."/>
            <person name="de Beer Z.W."/>
            <person name="De Vos L."/>
            <person name="Chen L."/>
            <person name="Duong T.A."/>
            <person name="Gao Y."/>
            <person name="Hammerbacher A."/>
            <person name="Kikkert J.R."/>
            <person name="Li Y."/>
            <person name="Li H."/>
            <person name="Li K."/>
            <person name="Li Q."/>
            <person name="Liu X."/>
            <person name="Ma X."/>
            <person name="Naidoo K."/>
            <person name="Pethybridge S.J."/>
            <person name="Sun J."/>
            <person name="Steenkamp E.T."/>
            <person name="van der Nest M.A."/>
            <person name="van Wyk S."/>
            <person name="Wingfield M.J."/>
            <person name="Xiong C."/>
            <person name="Yue Q."/>
            <person name="Zhang X."/>
        </authorList>
    </citation>
    <scope>NUCLEOTIDE SEQUENCE [LARGE SCALE GENOMIC DNA]</scope>
    <source>
        <strain evidence="3 4">BP5796</strain>
    </source>
</reference>
<dbReference type="Gene3D" id="3.60.130.10">
    <property type="entry name" value="Clavaminate synthase-like"/>
    <property type="match status" value="1"/>
</dbReference>
<dbReference type="InterPro" id="IPR042098">
    <property type="entry name" value="TauD-like_sf"/>
</dbReference>
<name>A0A3D8Q683_9HELO</name>
<dbReference type="PANTHER" id="PTHR10696:SF49">
    <property type="entry name" value="TAUD_TFDA-LIKE DOMAIN-CONTAINING PROTEIN"/>
    <property type="match status" value="1"/>
</dbReference>
<protein>
    <recommendedName>
        <fullName evidence="2">TauD/TfdA-like domain-containing protein</fullName>
    </recommendedName>
</protein>
<comment type="caution">
    <text evidence="3">The sequence shown here is derived from an EMBL/GenBank/DDBJ whole genome shotgun (WGS) entry which is preliminary data.</text>
</comment>
<dbReference type="Pfam" id="PF02668">
    <property type="entry name" value="TauD"/>
    <property type="match status" value="1"/>
</dbReference>
<evidence type="ECO:0000313" key="4">
    <source>
        <dbReference type="Proteomes" id="UP000256328"/>
    </source>
</evidence>
<evidence type="ECO:0000256" key="1">
    <source>
        <dbReference type="ARBA" id="ARBA00023002"/>
    </source>
</evidence>
<accession>A0A3D8Q683</accession>
<dbReference type="SUPFAM" id="SSF51197">
    <property type="entry name" value="Clavaminate synthase-like"/>
    <property type="match status" value="1"/>
</dbReference>
<keyword evidence="1" id="KW-0560">Oxidoreductase</keyword>
<gene>
    <name evidence="3" type="ORF">BP5796_12769</name>
</gene>
<keyword evidence="4" id="KW-1185">Reference proteome</keyword>
<dbReference type="GO" id="GO:0016491">
    <property type="term" value="F:oxidoreductase activity"/>
    <property type="evidence" value="ECO:0007669"/>
    <property type="project" value="UniProtKB-KW"/>
</dbReference>
<proteinExistence type="predicted"/>
<dbReference type="AlphaFoldDB" id="A0A3D8Q683"/>
<evidence type="ECO:0000259" key="2">
    <source>
        <dbReference type="Pfam" id="PF02668"/>
    </source>
</evidence>
<evidence type="ECO:0000313" key="3">
    <source>
        <dbReference type="EMBL" id="RDW57319.1"/>
    </source>
</evidence>
<sequence length="422" mass="47829">MTSSMNMITPNFNQDYYSNLLRAKYGADVARLSANLALPKQPFAKITYEMNLSDYLARSSTRTALSGLEKEVPKGWPQILTGSMAWTGADFKDNSEWIFTLSNDDKEEIHRALESFRGLGLSYDKVGRETFPLPRLAISLSKICDDIYQGRGFVVIRGLEPDLYSPQDFAVIFLGISSYIGETRGKQDQRGSMMIHVVDRDPGNKNCTTGRGEQPFHTDVVCDTLALATRSCSANGGHGFIASTWAVYNELAATRPDLIHTLSKPNWPHDTYGRTPAFYNRALLYHTDGKIILNFSRRLLTGHSDSPRTPGIPGLTEEQVEALDAIHFIAQKHQLDMLMEKGDIRFINNMAMVHCREAFEDDEKNHRHLLRLWLSNKEKLWKLDPVLEVAWARVFDDEERDTHWDAVPVWLNGKIIKAESCD</sequence>